<organism evidence="1 2">
    <name type="scientific">Trametes pubescens</name>
    <name type="common">White-rot fungus</name>
    <dbReference type="NCBI Taxonomy" id="154538"/>
    <lineage>
        <taxon>Eukaryota</taxon>
        <taxon>Fungi</taxon>
        <taxon>Dikarya</taxon>
        <taxon>Basidiomycota</taxon>
        <taxon>Agaricomycotina</taxon>
        <taxon>Agaricomycetes</taxon>
        <taxon>Polyporales</taxon>
        <taxon>Polyporaceae</taxon>
        <taxon>Trametes</taxon>
    </lineage>
</organism>
<evidence type="ECO:0008006" key="3">
    <source>
        <dbReference type="Google" id="ProtNLM"/>
    </source>
</evidence>
<dbReference type="Proteomes" id="UP000184267">
    <property type="component" value="Unassembled WGS sequence"/>
</dbReference>
<comment type="caution">
    <text evidence="1">The sequence shown here is derived from an EMBL/GenBank/DDBJ whole genome shotgun (WGS) entry which is preliminary data.</text>
</comment>
<sequence>MVRSAEGAQFFVPRRFVLGSLEKMSNVHNIPSTSAMLHSLPDMSDAFQTLIKLCYSDTCDLERGSFDFDSLKPILRMCWKLKQRLPACVQAALVPVLVREPLRVFALATQYGQQELMQQAARACLRCVDALAIDAPELDEIASRPYRRLLLYRRRCAEALGDLPTSYHDIYKVFGRDWAWASCSECLQKAHDDDPMSCWFLGYYDRVLAVLEKTPHPDVLREETLRVDGVARTSQSCTICASSALADVGRFLELLVPQVERRLSKILALRCYILRMTWHSSGTVPSWRPALNSHPARGSHEVREINEFIIYVRSTGRQSITK</sequence>
<gene>
    <name evidence="1" type="ORF">TRAPUB_6084</name>
</gene>
<keyword evidence="2" id="KW-1185">Reference proteome</keyword>
<dbReference type="OMA" id="FGRDWAW"/>
<reference evidence="1 2" key="1">
    <citation type="submission" date="2016-10" db="EMBL/GenBank/DDBJ databases">
        <title>Genome sequence of the basidiomycete white-rot fungus Trametes pubescens.</title>
        <authorList>
            <person name="Makela M.R."/>
            <person name="Granchi Z."/>
            <person name="Peng M."/>
            <person name="De Vries R.P."/>
            <person name="Grigoriev I."/>
            <person name="Riley R."/>
            <person name="Hilden K."/>
        </authorList>
    </citation>
    <scope>NUCLEOTIDE SEQUENCE [LARGE SCALE GENOMIC DNA]</scope>
    <source>
        <strain evidence="1 2">FBCC735</strain>
    </source>
</reference>
<dbReference type="EMBL" id="MNAD01001619">
    <property type="protein sequence ID" value="OJT03306.1"/>
    <property type="molecule type" value="Genomic_DNA"/>
</dbReference>
<name>A0A1M2V737_TRAPU</name>
<proteinExistence type="predicted"/>
<protein>
    <recommendedName>
        <fullName evidence="3">BTB domain-containing protein</fullName>
    </recommendedName>
</protein>
<dbReference type="OrthoDB" id="10493531at2759"/>
<evidence type="ECO:0000313" key="2">
    <source>
        <dbReference type="Proteomes" id="UP000184267"/>
    </source>
</evidence>
<accession>A0A1M2V737</accession>
<dbReference type="AlphaFoldDB" id="A0A1M2V737"/>
<evidence type="ECO:0000313" key="1">
    <source>
        <dbReference type="EMBL" id="OJT03306.1"/>
    </source>
</evidence>